<evidence type="ECO:0000256" key="1">
    <source>
        <dbReference type="ARBA" id="ARBA00004123"/>
    </source>
</evidence>
<dbReference type="InterPro" id="IPR049808">
    <property type="entry name" value="CONSTANS-like_Bbox1"/>
</dbReference>
<dbReference type="InterPro" id="IPR000315">
    <property type="entry name" value="Znf_B-box"/>
</dbReference>
<evidence type="ECO:0000259" key="11">
    <source>
        <dbReference type="PROSITE" id="PS51017"/>
    </source>
</evidence>
<feature type="domain" description="CCT" evidence="11">
    <location>
        <begin position="616"/>
        <end position="658"/>
    </location>
</feature>
<organism evidence="12 13">
    <name type="scientific">Brassica napus</name>
    <name type="common">Rape</name>
    <dbReference type="NCBI Taxonomy" id="3708"/>
    <lineage>
        <taxon>Eukaryota</taxon>
        <taxon>Viridiplantae</taxon>
        <taxon>Streptophyta</taxon>
        <taxon>Embryophyta</taxon>
        <taxon>Tracheophyta</taxon>
        <taxon>Spermatophyta</taxon>
        <taxon>Magnoliopsida</taxon>
        <taxon>eudicotyledons</taxon>
        <taxon>Gunneridae</taxon>
        <taxon>Pentapetalae</taxon>
        <taxon>rosids</taxon>
        <taxon>malvids</taxon>
        <taxon>Brassicales</taxon>
        <taxon>Brassicaceae</taxon>
        <taxon>Brassiceae</taxon>
        <taxon>Brassica</taxon>
    </lineage>
</organism>
<evidence type="ECO:0000256" key="5">
    <source>
        <dbReference type="ARBA" id="ARBA00022833"/>
    </source>
</evidence>
<keyword evidence="3" id="KW-0479">Metal-binding</keyword>
<comment type="subcellular location">
    <subcellularLocation>
        <location evidence="1 8">Nucleus</location>
    </subcellularLocation>
</comment>
<dbReference type="EMBL" id="JAGKQM010000010">
    <property type="protein sequence ID" value="KAH0907282.1"/>
    <property type="molecule type" value="Genomic_DNA"/>
</dbReference>
<keyword evidence="5" id="KW-0862">Zinc</keyword>
<evidence type="ECO:0000256" key="2">
    <source>
        <dbReference type="ARBA" id="ARBA00010024"/>
    </source>
</evidence>
<comment type="similarity">
    <text evidence="2">Belongs to the CONSTANS family.</text>
</comment>
<protein>
    <recommendedName>
        <fullName evidence="14">Constans-like protein</fullName>
    </recommendedName>
</protein>
<feature type="compositionally biased region" description="Polar residues" evidence="9">
    <location>
        <begin position="231"/>
        <end position="240"/>
    </location>
</feature>
<dbReference type="PROSITE" id="PS50119">
    <property type="entry name" value="ZF_BBOX"/>
    <property type="match status" value="4"/>
</dbReference>
<feature type="domain" description="B box-type" evidence="10">
    <location>
        <begin position="45"/>
        <end position="92"/>
    </location>
</feature>
<accession>A0ABQ8BS21</accession>
<keyword evidence="6 8" id="KW-0539">Nucleus</keyword>
<gene>
    <name evidence="12" type="ORF">HID58_039109</name>
</gene>
<evidence type="ECO:0000256" key="9">
    <source>
        <dbReference type="SAM" id="MobiDB-lite"/>
    </source>
</evidence>
<dbReference type="PROSITE" id="PS51017">
    <property type="entry name" value="CCT"/>
    <property type="match status" value="2"/>
</dbReference>
<dbReference type="PANTHER" id="PTHR31319">
    <property type="entry name" value="ZINC FINGER PROTEIN CONSTANS-LIKE 4"/>
    <property type="match status" value="1"/>
</dbReference>
<dbReference type="InterPro" id="IPR010402">
    <property type="entry name" value="CCT_domain"/>
</dbReference>
<feature type="domain" description="B box-type" evidence="10">
    <location>
        <begin position="339"/>
        <end position="386"/>
    </location>
</feature>
<feature type="domain" description="CCT" evidence="11">
    <location>
        <begin position="262"/>
        <end position="304"/>
    </location>
</feature>
<keyword evidence="13" id="KW-1185">Reference proteome</keyword>
<dbReference type="Pfam" id="PF00643">
    <property type="entry name" value="zf-B_box"/>
    <property type="match status" value="2"/>
</dbReference>
<evidence type="ECO:0000259" key="10">
    <source>
        <dbReference type="PROSITE" id="PS50119"/>
    </source>
</evidence>
<evidence type="ECO:0000256" key="6">
    <source>
        <dbReference type="ARBA" id="ARBA00023242"/>
    </source>
</evidence>
<evidence type="ECO:0000313" key="13">
    <source>
        <dbReference type="Proteomes" id="UP000824890"/>
    </source>
</evidence>
<keyword evidence="4 7" id="KW-0863">Zinc-finger</keyword>
<dbReference type="Proteomes" id="UP000824890">
    <property type="component" value="Unassembled WGS sequence"/>
</dbReference>
<feature type="domain" description="B box-type" evidence="10">
    <location>
        <begin position="2"/>
        <end position="49"/>
    </location>
</feature>
<proteinExistence type="inferred from homology"/>
<feature type="non-terminal residue" evidence="12">
    <location>
        <position position="1"/>
    </location>
</feature>
<name>A0ABQ8BS21_BRANA</name>
<dbReference type="CDD" id="cd19821">
    <property type="entry name" value="Bbox1_BBX-like"/>
    <property type="match status" value="4"/>
</dbReference>
<dbReference type="Pfam" id="PF06203">
    <property type="entry name" value="CCT"/>
    <property type="match status" value="2"/>
</dbReference>
<evidence type="ECO:0000256" key="3">
    <source>
        <dbReference type="ARBA" id="ARBA00022723"/>
    </source>
</evidence>
<evidence type="ECO:0000256" key="8">
    <source>
        <dbReference type="PROSITE-ProRule" id="PRU00357"/>
    </source>
</evidence>
<dbReference type="InterPro" id="IPR045281">
    <property type="entry name" value="CONSTANS-like"/>
</dbReference>
<reference evidence="12 13" key="1">
    <citation type="submission" date="2021-05" db="EMBL/GenBank/DDBJ databases">
        <title>Genome Assembly of Synthetic Allotetraploid Brassica napus Reveals Homoeologous Exchanges between Subgenomes.</title>
        <authorList>
            <person name="Davis J.T."/>
        </authorList>
    </citation>
    <scope>NUCLEOTIDE SEQUENCE [LARGE SCALE GENOMIC DNA]</scope>
    <source>
        <strain evidence="13">cv. Da-Ae</strain>
        <tissue evidence="12">Seedling</tissue>
    </source>
</reference>
<evidence type="ECO:0000256" key="7">
    <source>
        <dbReference type="PROSITE-ProRule" id="PRU00024"/>
    </source>
</evidence>
<evidence type="ECO:0000313" key="12">
    <source>
        <dbReference type="EMBL" id="KAH0907282.1"/>
    </source>
</evidence>
<comment type="caution">
    <text evidence="12">The sequence shown here is derived from an EMBL/GenBank/DDBJ whole genome shotgun (WGS) entry which is preliminary data.</text>
</comment>
<feature type="region of interest" description="Disordered" evidence="9">
    <location>
        <begin position="231"/>
        <end position="251"/>
    </location>
</feature>
<dbReference type="PANTHER" id="PTHR31319:SF39">
    <property type="entry name" value="ZINC FINGER PROTEIN CONSTANS-LIKE 1"/>
    <property type="match status" value="1"/>
</dbReference>
<dbReference type="SMART" id="SM00336">
    <property type="entry name" value="BBOX"/>
    <property type="match status" value="4"/>
</dbReference>
<evidence type="ECO:0008006" key="14">
    <source>
        <dbReference type="Google" id="ProtNLM"/>
    </source>
</evidence>
<sequence length="689" mass="77780">GNWAQTCDTCRSAACTVYCRPDSAYLCTSCDAQIHEANRLASRHERVRVCQSCERAPAAFFCKADAASLCTACDSQIHSANPLARRHQRVPILPISGSMVTNHSSETTEAEDIVVVGQEEEDEAEAASWLLPTSVKNCGDNNNNNNNSQDNRFSVGEEYLDLVDYSKYQQDYNVPQRRSYVADGVVPLQVEVSKSLSHMHHEQHNFQFGFTNVSSEASPIHMVSLVPESTLSETTVSNPRSPKAATEELPEAPVQMLSPMERKARVMRYREKKKTRKFEKTIRYASRKEYAEKRPRIKGRFAKRNEVDAEEADKAFSSMVMFDTGYGISNNIGSEENNTGPRACDTCGSTICTVYCHADSAYLCNSCDAQVHSANRVASRHKRVRVCESCERAPAAFMCEADDVSLCTACDLEVHSANPLARRHQRVPVVPITGNSCSSLATANHTTVTEPEKRVVLVQEDAKETASWLFPKNSDNHNNNNQNNELLFSDDYLDLADYNSSMDYKFTGQYNQPTQHKQDCTVPEKNYGGDRVVPLQLEETRGNLHHKQHNITYGSSGSHYNNNGSINHNAYNPSMETDFVPEQTAPDKTVSHPKTHKGKIEKLPEPLIQILSPMDREARVLRYREKKKRRKFEKTIRYASRKAYAERRPRINGRFAKISETEVEDQEYNTMLMYYDTGYGIVPSFYGQK</sequence>
<evidence type="ECO:0000256" key="4">
    <source>
        <dbReference type="ARBA" id="ARBA00022771"/>
    </source>
</evidence>
<feature type="domain" description="B box-type" evidence="10">
    <location>
        <begin position="382"/>
        <end position="429"/>
    </location>
</feature>